<sequence>MAQQIEIGTTTITAHQILAGDEPFIIDAANYHGLGTKPNFNVGRAGNVVFIDYDVTPIADGTMVLGTTPYKPHHRLMLPCPAWSTERGKDRVIQIDESGKVYLLNAKANYTYVGQVAYFTSL</sequence>
<gene>
    <name evidence="1" type="ORF">SAMN04487840_10120</name>
</gene>
<dbReference type="EMBL" id="FOGM01000001">
    <property type="protein sequence ID" value="SER07784.1"/>
    <property type="molecule type" value="Genomic_DNA"/>
</dbReference>
<evidence type="ECO:0000313" key="1">
    <source>
        <dbReference type="EMBL" id="SER07784.1"/>
    </source>
</evidence>
<accession>A0A1H9L8Q6</accession>
<dbReference type="AlphaFoldDB" id="A0A1H9L8Q6"/>
<organism evidence="1 2">
    <name type="scientific">Streptococcus gallolyticus</name>
    <dbReference type="NCBI Taxonomy" id="315405"/>
    <lineage>
        <taxon>Bacteria</taxon>
        <taxon>Bacillati</taxon>
        <taxon>Bacillota</taxon>
        <taxon>Bacilli</taxon>
        <taxon>Lactobacillales</taxon>
        <taxon>Streptococcaceae</taxon>
        <taxon>Streptococcus</taxon>
    </lineage>
</organism>
<proteinExistence type="predicted"/>
<dbReference type="RefSeq" id="WP_074626938.1">
    <property type="nucleotide sequence ID" value="NZ_FOGM01000001.1"/>
</dbReference>
<dbReference type="Proteomes" id="UP000182712">
    <property type="component" value="Unassembled WGS sequence"/>
</dbReference>
<protein>
    <submittedName>
        <fullName evidence="1">Uncharacterized protein</fullName>
    </submittedName>
</protein>
<name>A0A1H9L8Q6_9STRE</name>
<reference evidence="1 2" key="1">
    <citation type="submission" date="2016-10" db="EMBL/GenBank/DDBJ databases">
        <authorList>
            <person name="de Groot N.N."/>
        </authorList>
    </citation>
    <scope>NUCLEOTIDE SEQUENCE [LARGE SCALE GENOMIC DNA]</scope>
    <source>
        <strain evidence="1 2">VTM2R47</strain>
    </source>
</reference>
<evidence type="ECO:0000313" key="2">
    <source>
        <dbReference type="Proteomes" id="UP000182712"/>
    </source>
</evidence>